<evidence type="ECO:0000313" key="1">
    <source>
        <dbReference type="EMBL" id="CAE0764182.1"/>
    </source>
</evidence>
<name>A0A7S4F0B0_CHRCT</name>
<gene>
    <name evidence="1" type="ORF">PCAR00345_LOCUS16794</name>
</gene>
<accession>A0A7S4F0B0</accession>
<protein>
    <submittedName>
        <fullName evidence="1">Uncharacterized protein</fullName>
    </submittedName>
</protein>
<sequence length="178" mass="19742">MAKSLRSKVKKRLRTVKRGVIKKQLADPQTKLGAGPAKVMEKLKEAGSGFIKPGKRLRSAFRYDDDDAEIAQHNWRQGPDFRSSKVGYEAGYALVGARRPKKGNRGGDAPNAIVHIPANSGSLAGDAEMETEEMSKAKAQVTRLHMGSEQFFDFGTSKRAKRKLKNKSGTDHNIFRWT</sequence>
<dbReference type="EMBL" id="HBIZ01026511">
    <property type="protein sequence ID" value="CAE0764182.1"/>
    <property type="molecule type" value="Transcribed_RNA"/>
</dbReference>
<organism evidence="1">
    <name type="scientific">Chrysotila carterae</name>
    <name type="common">Marine alga</name>
    <name type="synonym">Syracosphaera carterae</name>
    <dbReference type="NCBI Taxonomy" id="13221"/>
    <lineage>
        <taxon>Eukaryota</taxon>
        <taxon>Haptista</taxon>
        <taxon>Haptophyta</taxon>
        <taxon>Prymnesiophyceae</taxon>
        <taxon>Isochrysidales</taxon>
        <taxon>Isochrysidaceae</taxon>
        <taxon>Chrysotila</taxon>
    </lineage>
</organism>
<dbReference type="AlphaFoldDB" id="A0A7S4F0B0"/>
<reference evidence="1" key="1">
    <citation type="submission" date="2021-01" db="EMBL/GenBank/DDBJ databases">
        <authorList>
            <person name="Corre E."/>
            <person name="Pelletier E."/>
            <person name="Niang G."/>
            <person name="Scheremetjew M."/>
            <person name="Finn R."/>
            <person name="Kale V."/>
            <person name="Holt S."/>
            <person name="Cochrane G."/>
            <person name="Meng A."/>
            <person name="Brown T."/>
            <person name="Cohen L."/>
        </authorList>
    </citation>
    <scope>NUCLEOTIDE SEQUENCE</scope>
    <source>
        <strain evidence="1">CCMP645</strain>
    </source>
</reference>
<proteinExistence type="predicted"/>